<dbReference type="PANTHER" id="PTHR16019">
    <property type="entry name" value="SYNAPSE-ASSOCIATED PROTEIN"/>
    <property type="match status" value="1"/>
</dbReference>
<dbReference type="PANTHER" id="PTHR16019:SF5">
    <property type="entry name" value="BSD DOMAIN-CONTAINING PROTEIN 1"/>
    <property type="match status" value="1"/>
</dbReference>
<feature type="compositionally biased region" description="Basic and acidic residues" evidence="1">
    <location>
        <begin position="417"/>
        <end position="429"/>
    </location>
</feature>
<dbReference type="GO" id="GO:0005737">
    <property type="term" value="C:cytoplasm"/>
    <property type="evidence" value="ECO:0007669"/>
    <property type="project" value="TreeGrafter"/>
</dbReference>
<dbReference type="InterPro" id="IPR035925">
    <property type="entry name" value="BSD_dom_sf"/>
</dbReference>
<dbReference type="PROSITE" id="PS50858">
    <property type="entry name" value="BSD"/>
    <property type="match status" value="1"/>
</dbReference>
<feature type="region of interest" description="Disordered" evidence="1">
    <location>
        <begin position="1"/>
        <end position="40"/>
    </location>
</feature>
<evidence type="ECO:0000256" key="1">
    <source>
        <dbReference type="SAM" id="MobiDB-lite"/>
    </source>
</evidence>
<dbReference type="OrthoDB" id="73788at2759"/>
<organism evidence="3 4">
    <name type="scientific">Carpinus fangiana</name>
    <dbReference type="NCBI Taxonomy" id="176857"/>
    <lineage>
        <taxon>Eukaryota</taxon>
        <taxon>Viridiplantae</taxon>
        <taxon>Streptophyta</taxon>
        <taxon>Embryophyta</taxon>
        <taxon>Tracheophyta</taxon>
        <taxon>Spermatophyta</taxon>
        <taxon>Magnoliopsida</taxon>
        <taxon>eudicotyledons</taxon>
        <taxon>Gunneridae</taxon>
        <taxon>Pentapetalae</taxon>
        <taxon>rosids</taxon>
        <taxon>fabids</taxon>
        <taxon>Fagales</taxon>
        <taxon>Betulaceae</taxon>
        <taxon>Carpinus</taxon>
    </lineage>
</organism>
<feature type="compositionally biased region" description="Acidic residues" evidence="1">
    <location>
        <begin position="342"/>
        <end position="356"/>
    </location>
</feature>
<evidence type="ECO:0000313" key="3">
    <source>
        <dbReference type="EMBL" id="KAB8346165.1"/>
    </source>
</evidence>
<gene>
    <name evidence="3" type="ORF">FH972_023211</name>
</gene>
<dbReference type="InterPro" id="IPR005607">
    <property type="entry name" value="BSD_dom"/>
</dbReference>
<evidence type="ECO:0000259" key="2">
    <source>
        <dbReference type="PROSITE" id="PS50858"/>
    </source>
</evidence>
<feature type="region of interest" description="Disordered" evidence="1">
    <location>
        <begin position="105"/>
        <end position="150"/>
    </location>
</feature>
<protein>
    <recommendedName>
        <fullName evidence="2">BSD domain-containing protein</fullName>
    </recommendedName>
</protein>
<feature type="compositionally biased region" description="Basic and acidic residues" evidence="1">
    <location>
        <begin position="127"/>
        <end position="150"/>
    </location>
</feature>
<dbReference type="Proteomes" id="UP000327013">
    <property type="component" value="Unassembled WGS sequence"/>
</dbReference>
<dbReference type="EMBL" id="VIBQ01000013">
    <property type="protein sequence ID" value="KAB8346165.1"/>
    <property type="molecule type" value="Genomic_DNA"/>
</dbReference>
<sequence>MDVAYDHVQEEALPEHLEKPAVGAAAGQQETRERAKSNELNEEVRDAYKSFTESAWGAKLGGFWGTIKKQVGCPSAPRIIRKRAYSHNQGEQYAQLAQKELAAASSEASKGPADLVNQTQSVNIGETVEKSIEDTADGSKEAPGKKPAEKVPESLLADIGKEAQSIFSHFRSDASKRVADASKVAEVRLAQVRAAEDAADEVLLKFGANIKSFLRDAVTITGPDGDGKSEVLFESKDAEGRRVVHATRFDAQLHVIHTALTSFTEDPASDEFGKWKADFNAEKKTDDIAADLKKYEELRRAMEKLVPEQVEYAQFWTRYYFLRHVVETEEQKRRELLKSQAEEEEVAWDDDDEEEATTPSDAKAKTPVPSTKEGKAAKNDLLKPNEGRRSNEHSVAGSDGSYDIVSGATSRGPGSPRESKVEVKKKETVAEESDEEDWE</sequence>
<feature type="domain" description="BSD" evidence="2">
    <location>
        <begin position="275"/>
        <end position="327"/>
    </location>
</feature>
<feature type="compositionally biased region" description="Basic and acidic residues" evidence="1">
    <location>
        <begin position="372"/>
        <end position="392"/>
    </location>
</feature>
<feature type="compositionally biased region" description="Basic and acidic residues" evidence="1">
    <location>
        <begin position="30"/>
        <end position="40"/>
    </location>
</feature>
<dbReference type="Gene3D" id="1.10.3970.10">
    <property type="entry name" value="BSD domain"/>
    <property type="match status" value="1"/>
</dbReference>
<dbReference type="AlphaFoldDB" id="A0A5N6KWT0"/>
<reference evidence="3 4" key="1">
    <citation type="submission" date="2019-06" db="EMBL/GenBank/DDBJ databases">
        <title>A chromosomal-level reference genome of Carpinus fangiana (Coryloideae, Betulaceae).</title>
        <authorList>
            <person name="Yang X."/>
            <person name="Wang Z."/>
            <person name="Zhang L."/>
            <person name="Hao G."/>
            <person name="Liu J."/>
            <person name="Yang Y."/>
        </authorList>
    </citation>
    <scope>NUCLEOTIDE SEQUENCE [LARGE SCALE GENOMIC DNA]</scope>
    <source>
        <strain evidence="3">Cfa_2016G</strain>
        <tissue evidence="3">Leaf</tissue>
    </source>
</reference>
<dbReference type="SMART" id="SM00751">
    <property type="entry name" value="BSD"/>
    <property type="match status" value="1"/>
</dbReference>
<comment type="caution">
    <text evidence="3">The sequence shown here is derived from an EMBL/GenBank/DDBJ whole genome shotgun (WGS) entry which is preliminary data.</text>
</comment>
<feature type="region of interest" description="Disordered" evidence="1">
    <location>
        <begin position="337"/>
        <end position="439"/>
    </location>
</feature>
<dbReference type="SUPFAM" id="SSF140383">
    <property type="entry name" value="BSD domain-like"/>
    <property type="match status" value="1"/>
</dbReference>
<feature type="compositionally biased region" description="Acidic residues" evidence="1">
    <location>
        <begin position="430"/>
        <end position="439"/>
    </location>
</feature>
<evidence type="ECO:0000313" key="4">
    <source>
        <dbReference type="Proteomes" id="UP000327013"/>
    </source>
</evidence>
<dbReference type="Pfam" id="PF03909">
    <property type="entry name" value="BSD"/>
    <property type="match status" value="1"/>
</dbReference>
<proteinExistence type="predicted"/>
<keyword evidence="4" id="KW-1185">Reference proteome</keyword>
<feature type="compositionally biased region" description="Basic and acidic residues" evidence="1">
    <location>
        <begin position="1"/>
        <end position="19"/>
    </location>
</feature>
<dbReference type="InterPro" id="IPR051494">
    <property type="entry name" value="BSD_domain-containing"/>
</dbReference>
<accession>A0A5N6KWT0</accession>
<name>A0A5N6KWT0_9ROSI</name>